<evidence type="ECO:0000313" key="10">
    <source>
        <dbReference type="Proteomes" id="UP000829517"/>
    </source>
</evidence>
<evidence type="ECO:0000256" key="6">
    <source>
        <dbReference type="ARBA" id="ARBA00023136"/>
    </source>
</evidence>
<evidence type="ECO:0000313" key="9">
    <source>
        <dbReference type="EMBL" id="MCF8713264.1"/>
    </source>
</evidence>
<sequence length="440" mass="46399">MPLLIVLLGILLLLLLIVKFKLNAFLSFIIVSLFVGIAGGMDLLTVVDSIQNGIGNTLGFLVLILGLGAMLGKLVADSGAAQQITAKLVDKFGRKNIQWAVMLTGFIVGIPMFYSVGFVILIPLVFTVAVSTGVPLLYVGLPMLASLSVTHGYLPPHPAPTAIANQFNADIGKTLLYGIIIAIPAIIVAGPLLSRTKLIKNINATPLKEFYNPVILKEDQMPSMSVSILTALLPVILIGASTIANHFLDEDLLISKILAFLGNPVIAMLITVLTAIYTLGLARGKKMPEVMDSLTASISSITMVLLIIAGAGALKQILVDSGVSDYIADLIKDSSLSPLLLAWLIATVIRVCVGSATVAGLTTAGIVSTLAQADGVNAELMVLAIGSGSLMLSHVNDSGFWLFKEYFNLSVKETLSSWTVMETTVGVMGLIGVLVLNMFV</sequence>
<dbReference type="RefSeq" id="WP_236957239.1">
    <property type="nucleotide sequence ID" value="NZ_JAETXX010000001.1"/>
</dbReference>
<name>A0ABS9IYQ6_9FLAO</name>
<gene>
    <name evidence="9" type="ORF">JM658_00340</name>
</gene>
<evidence type="ECO:0000256" key="4">
    <source>
        <dbReference type="ARBA" id="ARBA00022692"/>
    </source>
</evidence>
<feature type="transmembrane region" description="Helical" evidence="8">
    <location>
        <begin position="29"/>
        <end position="46"/>
    </location>
</feature>
<proteinExistence type="inferred from homology"/>
<dbReference type="InterPro" id="IPR003474">
    <property type="entry name" value="Glcn_transporter"/>
</dbReference>
<feature type="transmembrane region" description="Helical" evidence="8">
    <location>
        <begin position="136"/>
        <end position="154"/>
    </location>
</feature>
<accession>A0ABS9IYQ6</accession>
<dbReference type="NCBIfam" id="TIGR00791">
    <property type="entry name" value="gntP"/>
    <property type="match status" value="1"/>
</dbReference>
<feature type="transmembrane region" description="Helical" evidence="8">
    <location>
        <begin position="260"/>
        <end position="282"/>
    </location>
</feature>
<keyword evidence="4 8" id="KW-0812">Transmembrane</keyword>
<feature type="transmembrane region" description="Helical" evidence="8">
    <location>
        <begin position="174"/>
        <end position="193"/>
    </location>
</feature>
<dbReference type="PIRSF" id="PIRSF002746">
    <property type="entry name" value="Gluconate_transporter"/>
    <property type="match status" value="1"/>
</dbReference>
<reference evidence="9 10" key="1">
    <citation type="submission" date="2021-01" db="EMBL/GenBank/DDBJ databases">
        <title>Genome sequencing of Joostella atrarenae M1-2 (= KCTC 23194).</title>
        <authorList>
            <person name="Zakaria M.R."/>
            <person name="Lam M.Q."/>
            <person name="Chong C.S."/>
        </authorList>
    </citation>
    <scope>NUCLEOTIDE SEQUENCE [LARGE SCALE GENOMIC DNA]</scope>
    <source>
        <strain evidence="9 10">M1-2</strain>
    </source>
</reference>
<evidence type="ECO:0000256" key="5">
    <source>
        <dbReference type="ARBA" id="ARBA00022989"/>
    </source>
</evidence>
<feature type="transmembrane region" description="Helical" evidence="8">
    <location>
        <begin position="226"/>
        <end position="248"/>
    </location>
</feature>
<comment type="caution">
    <text evidence="9">The sequence shown here is derived from an EMBL/GenBank/DDBJ whole genome shotgun (WGS) entry which is preliminary data.</text>
</comment>
<evidence type="ECO:0000256" key="1">
    <source>
        <dbReference type="ARBA" id="ARBA00004651"/>
    </source>
</evidence>
<organism evidence="9 10">
    <name type="scientific">Joostella atrarenae</name>
    <dbReference type="NCBI Taxonomy" id="679257"/>
    <lineage>
        <taxon>Bacteria</taxon>
        <taxon>Pseudomonadati</taxon>
        <taxon>Bacteroidota</taxon>
        <taxon>Flavobacteriia</taxon>
        <taxon>Flavobacteriales</taxon>
        <taxon>Flavobacteriaceae</taxon>
        <taxon>Joostella</taxon>
    </lineage>
</organism>
<dbReference type="EMBL" id="JAETXX010000001">
    <property type="protein sequence ID" value="MCF8713264.1"/>
    <property type="molecule type" value="Genomic_DNA"/>
</dbReference>
<dbReference type="Pfam" id="PF02447">
    <property type="entry name" value="GntP_permease"/>
    <property type="match status" value="1"/>
</dbReference>
<keyword evidence="2" id="KW-0813">Transport</keyword>
<feature type="transmembrane region" description="Helical" evidence="8">
    <location>
        <begin position="58"/>
        <end position="76"/>
    </location>
</feature>
<feature type="transmembrane region" description="Helical" evidence="8">
    <location>
        <begin position="96"/>
        <end position="129"/>
    </location>
</feature>
<keyword evidence="6 8" id="KW-0472">Membrane</keyword>
<evidence type="ECO:0000256" key="3">
    <source>
        <dbReference type="ARBA" id="ARBA00022475"/>
    </source>
</evidence>
<feature type="transmembrane region" description="Helical" evidence="8">
    <location>
        <begin position="376"/>
        <end position="395"/>
    </location>
</feature>
<feature type="transmembrane region" description="Helical" evidence="8">
    <location>
        <begin position="340"/>
        <end position="364"/>
    </location>
</feature>
<keyword evidence="5 8" id="KW-1133">Transmembrane helix</keyword>
<dbReference type="PANTHER" id="PTHR30354:SF22">
    <property type="entry name" value="HIGH-AFFINITY GLUCONATE TRANSPORTER"/>
    <property type="match status" value="1"/>
</dbReference>
<evidence type="ECO:0000256" key="7">
    <source>
        <dbReference type="ARBA" id="ARBA00049663"/>
    </source>
</evidence>
<evidence type="ECO:0000256" key="8">
    <source>
        <dbReference type="SAM" id="Phobius"/>
    </source>
</evidence>
<evidence type="ECO:0000256" key="2">
    <source>
        <dbReference type="ARBA" id="ARBA00022448"/>
    </source>
</evidence>
<dbReference type="Proteomes" id="UP000829517">
    <property type="component" value="Unassembled WGS sequence"/>
</dbReference>
<dbReference type="PANTHER" id="PTHR30354">
    <property type="entry name" value="GNT FAMILY GLUCONATE TRANSPORTER"/>
    <property type="match status" value="1"/>
</dbReference>
<comment type="subcellular location">
    <subcellularLocation>
        <location evidence="1">Cell membrane</location>
        <topology evidence="1">Multi-pass membrane protein</topology>
    </subcellularLocation>
</comment>
<comment type="similarity">
    <text evidence="7">Belongs to the GntP permease family.</text>
</comment>
<keyword evidence="10" id="KW-1185">Reference proteome</keyword>
<feature type="transmembrane region" description="Helical" evidence="8">
    <location>
        <begin position="415"/>
        <end position="439"/>
    </location>
</feature>
<feature type="transmembrane region" description="Helical" evidence="8">
    <location>
        <begin position="294"/>
        <end position="314"/>
    </location>
</feature>
<protein>
    <submittedName>
        <fullName evidence="9">Gluconate transporter</fullName>
    </submittedName>
</protein>
<keyword evidence="3" id="KW-1003">Cell membrane</keyword>